<dbReference type="Gene3D" id="3.20.20.70">
    <property type="entry name" value="Aldolase class I"/>
    <property type="match status" value="1"/>
</dbReference>
<dbReference type="InterPro" id="IPR013785">
    <property type="entry name" value="Aldolase_TIM"/>
</dbReference>
<organism evidence="1">
    <name type="scientific">marine metagenome</name>
    <dbReference type="NCBI Taxonomy" id="408172"/>
    <lineage>
        <taxon>unclassified sequences</taxon>
        <taxon>metagenomes</taxon>
        <taxon>ecological metagenomes</taxon>
    </lineage>
</organism>
<reference evidence="1" key="1">
    <citation type="submission" date="2018-05" db="EMBL/GenBank/DDBJ databases">
        <authorList>
            <person name="Lanie J.A."/>
            <person name="Ng W.-L."/>
            <person name="Kazmierczak K.M."/>
            <person name="Andrzejewski T.M."/>
            <person name="Davidsen T.M."/>
            <person name="Wayne K.J."/>
            <person name="Tettelin H."/>
            <person name="Glass J.I."/>
            <person name="Rusch D."/>
            <person name="Podicherti R."/>
            <person name="Tsui H.-C.T."/>
            <person name="Winkler M.E."/>
        </authorList>
    </citation>
    <scope>NUCLEOTIDE SEQUENCE</scope>
</reference>
<dbReference type="EMBL" id="UINC01053358">
    <property type="protein sequence ID" value="SVB69777.1"/>
    <property type="molecule type" value="Genomic_DNA"/>
</dbReference>
<feature type="non-terminal residue" evidence="1">
    <location>
        <position position="108"/>
    </location>
</feature>
<protein>
    <recommendedName>
        <fullName evidence="2">Radical SAM core domain-containing protein</fullName>
    </recommendedName>
</protein>
<name>A0A382G5E2_9ZZZZ</name>
<sequence>MTPKMQMKNWKEKPFLLKKSQISISVLWIIYKSYTRFPNFIKYIDPHFFSSVALEISTSCNNTCYYCPDKLKGTPTDFMEESTFNEIINQSKTISFSGVINYHFYNEP</sequence>
<gene>
    <name evidence="1" type="ORF">METZ01_LOCUS222631</name>
</gene>
<evidence type="ECO:0000313" key="1">
    <source>
        <dbReference type="EMBL" id="SVB69777.1"/>
    </source>
</evidence>
<dbReference type="AlphaFoldDB" id="A0A382G5E2"/>
<evidence type="ECO:0008006" key="2">
    <source>
        <dbReference type="Google" id="ProtNLM"/>
    </source>
</evidence>
<accession>A0A382G5E2</accession>
<proteinExistence type="predicted"/>